<dbReference type="Gene3D" id="2.40.230.20">
    <property type="entry name" value="Nucleoside-specific channel-forming protein, Tsx-like"/>
    <property type="match status" value="1"/>
</dbReference>
<dbReference type="EMBL" id="PJRP01000005">
    <property type="protein sequence ID" value="PLQ00070.1"/>
    <property type="molecule type" value="Genomic_DNA"/>
</dbReference>
<dbReference type="Proteomes" id="UP000234341">
    <property type="component" value="Unassembled WGS sequence"/>
</dbReference>
<comment type="caution">
    <text evidence="2">The sequence shown here is derived from an EMBL/GenBank/DDBJ whole genome shotgun (WGS) entry which is preliminary data.</text>
</comment>
<evidence type="ECO:0000313" key="2">
    <source>
        <dbReference type="EMBL" id="PLQ00070.1"/>
    </source>
</evidence>
<sequence>MTLTIRTAHSAALGLALACCLTTPGHAEDIPAPAPNAPPPGYIQPVNWNDTYLGYRWAPNSYFPGSDHKVVQNIGFLNTVGGFKYGSYFFNVEYLVSDKYNPEANGTGGAQEIYSVGRVEWSASKILGRPLDYGVIHDAGLVTGFDFSAKNDAFGNRARMFILGPSIDFAVPRGFWNVMLGMRTESNHNGISHTDVTYATAFHAESTWNVPFHVASAPLVFKGFVSLTGPKGKDGFHTETKTELLMRTSLLLDVGALADHPRVVYAGPGYEYWHNMFGTPSSEAPGTRRSQVMLITEVHF</sequence>
<protein>
    <recommendedName>
        <fullName evidence="4">Outer envelope protein</fullName>
    </recommendedName>
</protein>
<evidence type="ECO:0000256" key="1">
    <source>
        <dbReference type="SAM" id="SignalP"/>
    </source>
</evidence>
<gene>
    <name evidence="2" type="ORF">CYJ10_13730</name>
</gene>
<feature type="chain" id="PRO_5014742984" description="Outer envelope protein" evidence="1">
    <location>
        <begin position="28"/>
        <end position="300"/>
    </location>
</feature>
<accession>A0A2N5CCV8</accession>
<proteinExistence type="predicted"/>
<reference evidence="2 3" key="1">
    <citation type="submission" date="2017-12" db="EMBL/GenBank/DDBJ databases">
        <title>Genome sequence of the active heterotrophic nitrifier-denitrifier, Cupriavidus pauculus UM1.</title>
        <authorList>
            <person name="Putonti C."/>
            <person name="Castignetti D."/>
        </authorList>
    </citation>
    <scope>NUCLEOTIDE SEQUENCE [LARGE SCALE GENOMIC DNA]</scope>
    <source>
        <strain evidence="2 3">UM1</strain>
    </source>
</reference>
<dbReference type="InterPro" id="IPR036777">
    <property type="entry name" value="Channel_Tsx-like_sf"/>
</dbReference>
<dbReference type="RefSeq" id="WP_101682038.1">
    <property type="nucleotide sequence ID" value="NZ_PJRP01000005.1"/>
</dbReference>
<keyword evidence="1" id="KW-0732">Signal</keyword>
<evidence type="ECO:0000313" key="3">
    <source>
        <dbReference type="Proteomes" id="UP000234341"/>
    </source>
</evidence>
<dbReference type="OrthoDB" id="104801at2"/>
<dbReference type="GO" id="GO:0009279">
    <property type="term" value="C:cell outer membrane"/>
    <property type="evidence" value="ECO:0007669"/>
    <property type="project" value="InterPro"/>
</dbReference>
<dbReference type="PROSITE" id="PS51257">
    <property type="entry name" value="PROKAR_LIPOPROTEIN"/>
    <property type="match status" value="1"/>
</dbReference>
<name>A0A2N5CCV8_9BURK</name>
<dbReference type="SUPFAM" id="SSF111364">
    <property type="entry name" value="Tsx-like channel"/>
    <property type="match status" value="1"/>
</dbReference>
<dbReference type="AlphaFoldDB" id="A0A2N5CCV8"/>
<organism evidence="2 3">
    <name type="scientific">Cupriavidus pauculus</name>
    <dbReference type="NCBI Taxonomy" id="82633"/>
    <lineage>
        <taxon>Bacteria</taxon>
        <taxon>Pseudomonadati</taxon>
        <taxon>Pseudomonadota</taxon>
        <taxon>Betaproteobacteria</taxon>
        <taxon>Burkholderiales</taxon>
        <taxon>Burkholderiaceae</taxon>
        <taxon>Cupriavidus</taxon>
    </lineage>
</organism>
<feature type="signal peptide" evidence="1">
    <location>
        <begin position="1"/>
        <end position="27"/>
    </location>
</feature>
<evidence type="ECO:0008006" key="4">
    <source>
        <dbReference type="Google" id="ProtNLM"/>
    </source>
</evidence>